<feature type="transmembrane region" description="Helical" evidence="8">
    <location>
        <begin position="414"/>
        <end position="434"/>
    </location>
</feature>
<evidence type="ECO:0000256" key="4">
    <source>
        <dbReference type="ARBA" id="ARBA00022679"/>
    </source>
</evidence>
<accession>A0A7V4XRL3</accession>
<feature type="transmembrane region" description="Helical" evidence="8">
    <location>
        <begin position="14"/>
        <end position="33"/>
    </location>
</feature>
<feature type="transmembrane region" description="Helical" evidence="8">
    <location>
        <begin position="122"/>
        <end position="140"/>
    </location>
</feature>
<evidence type="ECO:0000256" key="3">
    <source>
        <dbReference type="ARBA" id="ARBA00022676"/>
    </source>
</evidence>
<dbReference type="GO" id="GO:0010041">
    <property type="term" value="P:response to iron(III) ion"/>
    <property type="evidence" value="ECO:0007669"/>
    <property type="project" value="TreeGrafter"/>
</dbReference>
<evidence type="ECO:0000256" key="8">
    <source>
        <dbReference type="SAM" id="Phobius"/>
    </source>
</evidence>
<dbReference type="GO" id="GO:0009103">
    <property type="term" value="P:lipopolysaccharide biosynthetic process"/>
    <property type="evidence" value="ECO:0007669"/>
    <property type="project" value="UniProtKB-ARBA"/>
</dbReference>
<feature type="transmembrane region" description="Helical" evidence="8">
    <location>
        <begin position="146"/>
        <end position="162"/>
    </location>
</feature>
<gene>
    <name evidence="10" type="ORF">ENW50_04330</name>
</gene>
<sequence>MGQQQQPALLASRVRVWTLLILIFLSVHFAALFSPGLLDDADAAHAEAAAHMAVTGNWVTPYIDGIRYLEKPPMYYWLAAIDYHLFGFNVFATHLPLALAVLGLAILGWLWGRRAYGTRGGFYAALAVLTTVGVFLFTRFYIPDSILTFFLTLSLFLFLTGLEDRKPLRLYLCYASLGCALLSKGLIAPVFFTAAVVPYLILTGEWKRWREMRLFTGFLVFLAVGAPWHILCGLANPDHGHPIGNIPTFGNVHGFFYFYFINEHFLRFLGTRYPHDYNKQPWWVFWLGQMVWLFPWSLFVPVVLRRAWRNRRLFWSDLRYNSNNTLRFLDPRMTAIEASSTASRLRFRARTGLLLGLNAAFILIFFSISTNQEYYTWPAYFSLLMLTAGALSSVEESPEALDPDSRASRLLNGVHATVAMLGLLIAAALAYGLWSSRHLPYVPDIGALLAHRAVGDYSLSMSHFFDLTTASFAALRFPAILAALTFLVGPPVAWWLRKRGHHLESTVSLGLTTALFLVAAHIGVVRFAPMLSSKPFAETINAISHNNPDNYQLLCYGDQTDCSSVIFYTHHFVAPYAYLVHGKYWYFEPDPKHNGGIDNLFGSTMIWGSDYPDARRLFLSDTNLVALWGHGKRKFLVVPGDYQHHIQKLLGGKLIEVQEISDKTLYTDRPLSQP</sequence>
<evidence type="ECO:0000256" key="7">
    <source>
        <dbReference type="ARBA" id="ARBA00023136"/>
    </source>
</evidence>
<feature type="transmembrane region" description="Helical" evidence="8">
    <location>
        <begin position="374"/>
        <end position="394"/>
    </location>
</feature>
<feature type="transmembrane region" description="Helical" evidence="8">
    <location>
        <begin position="282"/>
        <end position="304"/>
    </location>
</feature>
<comment type="subcellular location">
    <subcellularLocation>
        <location evidence="1">Cell membrane</location>
        <topology evidence="1">Multi-pass membrane protein</topology>
    </subcellularLocation>
</comment>
<dbReference type="GO" id="GO:0016763">
    <property type="term" value="F:pentosyltransferase activity"/>
    <property type="evidence" value="ECO:0007669"/>
    <property type="project" value="TreeGrafter"/>
</dbReference>
<dbReference type="InterPro" id="IPR050297">
    <property type="entry name" value="LipidA_mod_glycosyltrf_83"/>
</dbReference>
<protein>
    <submittedName>
        <fullName evidence="10">Glycosyl transferase</fullName>
    </submittedName>
</protein>
<feature type="transmembrane region" description="Helical" evidence="8">
    <location>
        <begin position="83"/>
        <end position="110"/>
    </location>
</feature>
<keyword evidence="3" id="KW-0328">Glycosyltransferase</keyword>
<reference evidence="10" key="1">
    <citation type="journal article" date="2020" name="mSystems">
        <title>Genome- and Community-Level Interaction Insights into Carbon Utilization and Element Cycling Functions of Hydrothermarchaeota in Hydrothermal Sediment.</title>
        <authorList>
            <person name="Zhou Z."/>
            <person name="Liu Y."/>
            <person name="Xu W."/>
            <person name="Pan J."/>
            <person name="Luo Z.H."/>
            <person name="Li M."/>
        </authorList>
    </citation>
    <scope>NUCLEOTIDE SEQUENCE [LARGE SCALE GENOMIC DNA]</scope>
    <source>
        <strain evidence="10">SpSt-855</strain>
    </source>
</reference>
<feature type="transmembrane region" description="Helical" evidence="8">
    <location>
        <begin position="475"/>
        <end position="496"/>
    </location>
</feature>
<dbReference type="EMBL" id="DTKL01000021">
    <property type="protein sequence ID" value="HGY93903.1"/>
    <property type="molecule type" value="Genomic_DNA"/>
</dbReference>
<evidence type="ECO:0000256" key="1">
    <source>
        <dbReference type="ARBA" id="ARBA00004651"/>
    </source>
</evidence>
<feature type="transmembrane region" description="Helical" evidence="8">
    <location>
        <begin position="351"/>
        <end position="368"/>
    </location>
</feature>
<proteinExistence type="predicted"/>
<keyword evidence="4 10" id="KW-0808">Transferase</keyword>
<feature type="transmembrane region" description="Helical" evidence="8">
    <location>
        <begin position="243"/>
        <end position="262"/>
    </location>
</feature>
<dbReference type="PANTHER" id="PTHR33908">
    <property type="entry name" value="MANNOSYLTRANSFERASE YKCB-RELATED"/>
    <property type="match status" value="1"/>
</dbReference>
<dbReference type="InterPro" id="IPR038731">
    <property type="entry name" value="RgtA/B/C-like"/>
</dbReference>
<keyword evidence="6 8" id="KW-1133">Transmembrane helix</keyword>
<comment type="caution">
    <text evidence="10">The sequence shown here is derived from an EMBL/GenBank/DDBJ whole genome shotgun (WGS) entry which is preliminary data.</text>
</comment>
<dbReference type="AlphaFoldDB" id="A0A7V4XRL3"/>
<name>A0A7V4XRL3_9BACT</name>
<keyword evidence="5 8" id="KW-0812">Transmembrane</keyword>
<evidence type="ECO:0000256" key="2">
    <source>
        <dbReference type="ARBA" id="ARBA00022475"/>
    </source>
</evidence>
<evidence type="ECO:0000259" key="9">
    <source>
        <dbReference type="Pfam" id="PF13231"/>
    </source>
</evidence>
<dbReference type="GO" id="GO:0005886">
    <property type="term" value="C:plasma membrane"/>
    <property type="evidence" value="ECO:0007669"/>
    <property type="project" value="UniProtKB-SubCell"/>
</dbReference>
<keyword evidence="7 8" id="KW-0472">Membrane</keyword>
<organism evidence="10">
    <name type="scientific">Acidobacterium capsulatum</name>
    <dbReference type="NCBI Taxonomy" id="33075"/>
    <lineage>
        <taxon>Bacteria</taxon>
        <taxon>Pseudomonadati</taxon>
        <taxon>Acidobacteriota</taxon>
        <taxon>Terriglobia</taxon>
        <taxon>Terriglobales</taxon>
        <taxon>Acidobacteriaceae</taxon>
        <taxon>Acidobacterium</taxon>
    </lineage>
</organism>
<feature type="transmembrane region" description="Helical" evidence="8">
    <location>
        <begin position="508"/>
        <end position="528"/>
    </location>
</feature>
<feature type="domain" description="Glycosyltransferase RgtA/B/C/D-like" evidence="9">
    <location>
        <begin position="71"/>
        <end position="229"/>
    </location>
</feature>
<evidence type="ECO:0000313" key="10">
    <source>
        <dbReference type="EMBL" id="HGY93903.1"/>
    </source>
</evidence>
<dbReference type="PANTHER" id="PTHR33908:SF3">
    <property type="entry name" value="UNDECAPRENYL PHOSPHATE-ALPHA-4-AMINO-4-DEOXY-L-ARABINOSE ARABINOSYL TRANSFERASE"/>
    <property type="match status" value="1"/>
</dbReference>
<feature type="transmembrane region" description="Helical" evidence="8">
    <location>
        <begin position="214"/>
        <end position="231"/>
    </location>
</feature>
<dbReference type="Pfam" id="PF13231">
    <property type="entry name" value="PMT_2"/>
    <property type="match status" value="1"/>
</dbReference>
<keyword evidence="2" id="KW-1003">Cell membrane</keyword>
<evidence type="ECO:0000256" key="5">
    <source>
        <dbReference type="ARBA" id="ARBA00022692"/>
    </source>
</evidence>
<evidence type="ECO:0000256" key="6">
    <source>
        <dbReference type="ARBA" id="ARBA00022989"/>
    </source>
</evidence>
<feature type="transmembrane region" description="Helical" evidence="8">
    <location>
        <begin position="174"/>
        <end position="202"/>
    </location>
</feature>